<sequence length="90" mass="9867">MHGDAETQRRGLMAIANIMQSSNKLCSEIVSSEVFRVLVAITKLGGVNQERAGSTEQAKRALQAAEKFGLIKATDRELYERANNLTTISE</sequence>
<dbReference type="Gene3D" id="1.25.10.10">
    <property type="entry name" value="Leucine-rich Repeat Variant"/>
    <property type="match status" value="1"/>
</dbReference>
<proteinExistence type="predicted"/>
<reference evidence="1" key="2">
    <citation type="submission" date="2022-06" db="UniProtKB">
        <authorList>
            <consortium name="EnsemblMetazoa"/>
        </authorList>
    </citation>
    <scope>IDENTIFICATION</scope>
    <source>
        <strain evidence="1">DF5081</strain>
    </source>
</reference>
<reference evidence="2" key="1">
    <citation type="submission" date="2010-08" db="EMBL/GenBank/DDBJ databases">
        <authorList>
            <consortium name="Caenorhabditis japonica Sequencing Consortium"/>
            <person name="Wilson R.K."/>
        </authorList>
    </citation>
    <scope>NUCLEOTIDE SEQUENCE [LARGE SCALE GENOMIC DNA]</scope>
    <source>
        <strain evidence="2">DF5081</strain>
    </source>
</reference>
<dbReference type="InterPro" id="IPR011989">
    <property type="entry name" value="ARM-like"/>
</dbReference>
<dbReference type="AlphaFoldDB" id="A0A8R1E5X6"/>
<accession>A0A8R1E5X6</accession>
<name>A0A8R1E5X6_CAEJA</name>
<evidence type="ECO:0000313" key="1">
    <source>
        <dbReference type="EnsemblMetazoa" id="CJA23219.1"/>
    </source>
</evidence>
<dbReference type="EnsemblMetazoa" id="CJA23219.1">
    <property type="protein sequence ID" value="CJA23219.1"/>
    <property type="gene ID" value="WBGene00178791"/>
</dbReference>
<dbReference type="Proteomes" id="UP000005237">
    <property type="component" value="Unassembled WGS sequence"/>
</dbReference>
<protein>
    <submittedName>
        <fullName evidence="1">Uncharacterized protein</fullName>
    </submittedName>
</protein>
<organism evidence="1 2">
    <name type="scientific">Caenorhabditis japonica</name>
    <dbReference type="NCBI Taxonomy" id="281687"/>
    <lineage>
        <taxon>Eukaryota</taxon>
        <taxon>Metazoa</taxon>
        <taxon>Ecdysozoa</taxon>
        <taxon>Nematoda</taxon>
        <taxon>Chromadorea</taxon>
        <taxon>Rhabditida</taxon>
        <taxon>Rhabditina</taxon>
        <taxon>Rhabditomorpha</taxon>
        <taxon>Rhabditoidea</taxon>
        <taxon>Rhabditidae</taxon>
        <taxon>Peloderinae</taxon>
        <taxon>Caenorhabditis</taxon>
    </lineage>
</organism>
<evidence type="ECO:0000313" key="2">
    <source>
        <dbReference type="Proteomes" id="UP000005237"/>
    </source>
</evidence>
<keyword evidence="2" id="KW-1185">Reference proteome</keyword>